<proteinExistence type="inferred from homology"/>
<dbReference type="Proteomes" id="UP001259659">
    <property type="component" value="Unassembled WGS sequence"/>
</dbReference>
<gene>
    <name evidence="3" type="ORF">NDI56_16135</name>
</gene>
<keyword evidence="4" id="KW-1185">Reference proteome</keyword>
<dbReference type="InterPro" id="IPR014729">
    <property type="entry name" value="Rossmann-like_a/b/a_fold"/>
</dbReference>
<sequence length="144" mass="15423">MTHRILVAVDDSPQSNAAVTYAVSRHADADITLLHVIEYTEKKTSPSRGGRGRDEGWYAAEREAAEELFDAARETAADHGVELSSDIVDGKPSSEITQYAADHDIDTIVMGMRKRSRTGKAVFGSTAQDVLLSADGPVVAIPAP</sequence>
<dbReference type="PRINTS" id="PR01438">
    <property type="entry name" value="UNVRSLSTRESS"/>
</dbReference>
<dbReference type="InterPro" id="IPR006016">
    <property type="entry name" value="UspA"/>
</dbReference>
<dbReference type="InterPro" id="IPR006015">
    <property type="entry name" value="Universal_stress_UspA"/>
</dbReference>
<dbReference type="Pfam" id="PF00582">
    <property type="entry name" value="Usp"/>
    <property type="match status" value="1"/>
</dbReference>
<protein>
    <submittedName>
        <fullName evidence="3">Universal stress protein</fullName>
    </submittedName>
</protein>
<comment type="caution">
    <text evidence="3">The sequence shown here is derived from an EMBL/GenBank/DDBJ whole genome shotgun (WGS) entry which is preliminary data.</text>
</comment>
<comment type="similarity">
    <text evidence="1">Belongs to the universal stress protein A family.</text>
</comment>
<dbReference type="SUPFAM" id="SSF52402">
    <property type="entry name" value="Adenine nucleotide alpha hydrolases-like"/>
    <property type="match status" value="1"/>
</dbReference>
<feature type="domain" description="UspA" evidence="2">
    <location>
        <begin position="1"/>
        <end position="142"/>
    </location>
</feature>
<evidence type="ECO:0000313" key="3">
    <source>
        <dbReference type="EMBL" id="MDS0260931.1"/>
    </source>
</evidence>
<name>A0ABU2FGR7_9EURY</name>
<evidence type="ECO:0000259" key="2">
    <source>
        <dbReference type="Pfam" id="PF00582"/>
    </source>
</evidence>
<dbReference type="RefSeq" id="WP_310920705.1">
    <property type="nucleotide sequence ID" value="NZ_JAMQON010000005.1"/>
</dbReference>
<dbReference type="EMBL" id="JAMQON010000005">
    <property type="protein sequence ID" value="MDS0260931.1"/>
    <property type="molecule type" value="Genomic_DNA"/>
</dbReference>
<dbReference type="CDD" id="cd00293">
    <property type="entry name" value="USP-like"/>
    <property type="match status" value="1"/>
</dbReference>
<evidence type="ECO:0000313" key="4">
    <source>
        <dbReference type="Proteomes" id="UP001259659"/>
    </source>
</evidence>
<accession>A0ABU2FGR7</accession>
<dbReference type="PANTHER" id="PTHR46268">
    <property type="entry name" value="STRESS RESPONSE PROTEIN NHAX"/>
    <property type="match status" value="1"/>
</dbReference>
<reference evidence="3 4" key="1">
    <citation type="submission" date="2022-06" db="EMBL/GenBank/DDBJ databases">
        <title>Haloarcula sp. a new haloarchaeum isolate from saline soil.</title>
        <authorList>
            <person name="Strakova D."/>
            <person name="Galisteo C."/>
            <person name="Sanchez-Porro C."/>
            <person name="Ventosa A."/>
        </authorList>
    </citation>
    <scope>NUCLEOTIDE SEQUENCE [LARGE SCALE GENOMIC DNA]</scope>
    <source>
        <strain evidence="3 4">S1CR25-12</strain>
    </source>
</reference>
<evidence type="ECO:0000256" key="1">
    <source>
        <dbReference type="ARBA" id="ARBA00008791"/>
    </source>
</evidence>
<organism evidence="3 4">
    <name type="scientific">Haloarcula saliterrae</name>
    <dbReference type="NCBI Taxonomy" id="2950534"/>
    <lineage>
        <taxon>Archaea</taxon>
        <taxon>Methanobacteriati</taxon>
        <taxon>Methanobacteriota</taxon>
        <taxon>Stenosarchaea group</taxon>
        <taxon>Halobacteria</taxon>
        <taxon>Halobacteriales</taxon>
        <taxon>Haloarculaceae</taxon>
        <taxon>Haloarcula</taxon>
    </lineage>
</organism>
<dbReference type="PANTHER" id="PTHR46268:SF24">
    <property type="entry name" value="UNIVERSAL STRESS PROTEIN"/>
    <property type="match status" value="1"/>
</dbReference>
<dbReference type="Gene3D" id="3.40.50.620">
    <property type="entry name" value="HUPs"/>
    <property type="match status" value="1"/>
</dbReference>